<dbReference type="RefSeq" id="WP_112085164.1">
    <property type="nucleotide sequence ID" value="NZ_QLSV01000003.1"/>
</dbReference>
<evidence type="ECO:0000256" key="1">
    <source>
        <dbReference type="SAM" id="Phobius"/>
    </source>
</evidence>
<feature type="transmembrane region" description="Helical" evidence="1">
    <location>
        <begin position="214"/>
        <end position="233"/>
    </location>
</feature>
<organism evidence="2 3">
    <name type="scientific">Flavobacterium lacus</name>
    <dbReference type="NCBI Taxonomy" id="1353778"/>
    <lineage>
        <taxon>Bacteria</taxon>
        <taxon>Pseudomonadati</taxon>
        <taxon>Bacteroidota</taxon>
        <taxon>Flavobacteriia</taxon>
        <taxon>Flavobacteriales</taxon>
        <taxon>Flavobacteriaceae</taxon>
        <taxon>Flavobacterium</taxon>
    </lineage>
</organism>
<feature type="transmembrane region" description="Helical" evidence="1">
    <location>
        <begin position="77"/>
        <end position="97"/>
    </location>
</feature>
<sequence>MKITIPNNWFYQLLFALCIGVTYLDNFELTFGVWSLSFLFSISRSYSVSLLKLLIPYILILVIAFVVTWNYNYENYFIFRDITYLSKPILGFLLGYQLCKKNLKNAFDLIINTGFFIAICHVIIIIFAIVVYKARTVADLRFHSGYFSDYEIYTFVILLFHKQFELNYSKKKLWIFTIVIGFSAFMYLARTNFIQFLILFLAIKGFLVFNKKSVLILGSIILLSAISYTYIYYSNPRRSAEGLEGFLYKIKVAPMEAFKTKINREDWKEFNDNYRSYENIMTIRQVTGEGTEAIIFGKGLGSKVDLKQEVYLGDMKLRFISILHNGFMIVFLKSGLLGLLIYSFTIIYFFRKVESDVNIVNQINLLFLGTGVFLFVSNWVFLGFYNLTESKSILIGFLIANRQKLLN</sequence>
<feature type="transmembrane region" description="Helical" evidence="1">
    <location>
        <begin position="362"/>
        <end position="385"/>
    </location>
</feature>
<proteinExistence type="predicted"/>
<evidence type="ECO:0000313" key="3">
    <source>
        <dbReference type="Proteomes" id="UP000249518"/>
    </source>
</evidence>
<keyword evidence="1" id="KW-0812">Transmembrane</keyword>
<keyword evidence="1" id="KW-0472">Membrane</keyword>
<protein>
    <recommendedName>
        <fullName evidence="4">O-antigen ligase-like membrane protein</fullName>
    </recommendedName>
</protein>
<evidence type="ECO:0000313" key="2">
    <source>
        <dbReference type="EMBL" id="RAR49722.1"/>
    </source>
</evidence>
<reference evidence="2 3" key="1">
    <citation type="submission" date="2018-06" db="EMBL/GenBank/DDBJ databases">
        <title>Genomic Encyclopedia of Type Strains, Phase III (KMG-III): the genomes of soil and plant-associated and newly described type strains.</title>
        <authorList>
            <person name="Whitman W."/>
        </authorList>
    </citation>
    <scope>NUCLEOTIDE SEQUENCE [LARGE SCALE GENOMIC DNA]</scope>
    <source>
        <strain evidence="2 3">CGMCC 1.12504</strain>
    </source>
</reference>
<keyword evidence="3" id="KW-1185">Reference proteome</keyword>
<feature type="transmembrane region" description="Helical" evidence="1">
    <location>
        <begin position="326"/>
        <end position="350"/>
    </location>
</feature>
<dbReference type="AlphaFoldDB" id="A0A328WU62"/>
<name>A0A328WU62_9FLAO</name>
<feature type="transmembrane region" description="Helical" evidence="1">
    <location>
        <begin position="53"/>
        <end position="71"/>
    </location>
</feature>
<gene>
    <name evidence="2" type="ORF">B0I10_103143</name>
</gene>
<dbReference type="OrthoDB" id="787277at2"/>
<accession>A0A328WU62</accession>
<feature type="transmembrane region" description="Helical" evidence="1">
    <location>
        <begin position="109"/>
        <end position="132"/>
    </location>
</feature>
<dbReference type="Proteomes" id="UP000249518">
    <property type="component" value="Unassembled WGS sequence"/>
</dbReference>
<feature type="transmembrane region" description="Helical" evidence="1">
    <location>
        <begin position="12"/>
        <end position="41"/>
    </location>
</feature>
<feature type="transmembrane region" description="Helical" evidence="1">
    <location>
        <begin position="173"/>
        <end position="202"/>
    </location>
</feature>
<keyword evidence="1" id="KW-1133">Transmembrane helix</keyword>
<comment type="caution">
    <text evidence="2">The sequence shown here is derived from an EMBL/GenBank/DDBJ whole genome shotgun (WGS) entry which is preliminary data.</text>
</comment>
<dbReference type="EMBL" id="QLSV01000003">
    <property type="protein sequence ID" value="RAR49722.1"/>
    <property type="molecule type" value="Genomic_DNA"/>
</dbReference>
<evidence type="ECO:0008006" key="4">
    <source>
        <dbReference type="Google" id="ProtNLM"/>
    </source>
</evidence>